<dbReference type="GO" id="GO:0070273">
    <property type="term" value="F:phosphatidylinositol-4-phosphate binding"/>
    <property type="evidence" value="ECO:0007669"/>
    <property type="project" value="InterPro"/>
</dbReference>
<keyword evidence="4" id="KW-0446">Lipid-binding</keyword>
<name>A0A9N8EMY1_9STRA</name>
<evidence type="ECO:0000313" key="7">
    <source>
        <dbReference type="Proteomes" id="UP001153069"/>
    </source>
</evidence>
<evidence type="ECO:0000256" key="3">
    <source>
        <dbReference type="ARBA" id="ARBA00023034"/>
    </source>
</evidence>
<evidence type="ECO:0000256" key="5">
    <source>
        <dbReference type="ARBA" id="ARBA00023136"/>
    </source>
</evidence>
<evidence type="ECO:0000256" key="2">
    <source>
        <dbReference type="ARBA" id="ARBA00007284"/>
    </source>
</evidence>
<keyword evidence="5" id="KW-0472">Membrane</keyword>
<gene>
    <name evidence="6" type="ORF">SEMRO_1197_G251570.1</name>
</gene>
<comment type="subcellular location">
    <subcellularLocation>
        <location evidence="1">Golgi apparatus membrane</location>
        <topology evidence="1">Peripheral membrane protein</topology>
        <orientation evidence="1">Cytoplasmic side</orientation>
    </subcellularLocation>
</comment>
<evidence type="ECO:0000256" key="1">
    <source>
        <dbReference type="ARBA" id="ARBA00004255"/>
    </source>
</evidence>
<dbReference type="AlphaFoldDB" id="A0A9N8EMY1"/>
<keyword evidence="3" id="KW-0333">Golgi apparatus</keyword>
<protein>
    <submittedName>
        <fullName evidence="6">Uncharacterized protein</fullName>
    </submittedName>
</protein>
<dbReference type="GO" id="GO:0000139">
    <property type="term" value="C:Golgi membrane"/>
    <property type="evidence" value="ECO:0007669"/>
    <property type="project" value="UniProtKB-SubCell"/>
</dbReference>
<dbReference type="Pfam" id="PF05719">
    <property type="entry name" value="GPP34"/>
    <property type="match status" value="1"/>
</dbReference>
<comment type="caution">
    <text evidence="6">The sequence shown here is derived from an EMBL/GenBank/DDBJ whole genome shotgun (WGS) entry which is preliminary data.</text>
</comment>
<evidence type="ECO:0000256" key="4">
    <source>
        <dbReference type="ARBA" id="ARBA00023121"/>
    </source>
</evidence>
<comment type="similarity">
    <text evidence="2">Belongs to the GOLPH3/VPS74 family.</text>
</comment>
<reference evidence="6" key="1">
    <citation type="submission" date="2020-06" db="EMBL/GenBank/DDBJ databases">
        <authorList>
            <consortium name="Plant Systems Biology data submission"/>
        </authorList>
    </citation>
    <scope>NUCLEOTIDE SEQUENCE</scope>
    <source>
        <strain evidence="6">D6</strain>
    </source>
</reference>
<dbReference type="InterPro" id="IPR038261">
    <property type="entry name" value="GPP34-like_sf"/>
</dbReference>
<accession>A0A9N8EMY1</accession>
<evidence type="ECO:0000313" key="6">
    <source>
        <dbReference type="EMBL" id="CAB9521465.1"/>
    </source>
</evidence>
<proteinExistence type="inferred from homology"/>
<dbReference type="Proteomes" id="UP001153069">
    <property type="component" value="Unassembled WGS sequence"/>
</dbReference>
<dbReference type="InterPro" id="IPR008628">
    <property type="entry name" value="GPP34-like"/>
</dbReference>
<dbReference type="Gene3D" id="1.10.3630.10">
    <property type="entry name" value="yeast vps74-n-term truncation variant domain like"/>
    <property type="match status" value="1"/>
</dbReference>
<organism evidence="6 7">
    <name type="scientific">Seminavis robusta</name>
    <dbReference type="NCBI Taxonomy" id="568900"/>
    <lineage>
        <taxon>Eukaryota</taxon>
        <taxon>Sar</taxon>
        <taxon>Stramenopiles</taxon>
        <taxon>Ochrophyta</taxon>
        <taxon>Bacillariophyta</taxon>
        <taxon>Bacillariophyceae</taxon>
        <taxon>Bacillariophycidae</taxon>
        <taxon>Naviculales</taxon>
        <taxon>Naviculaceae</taxon>
        <taxon>Seminavis</taxon>
    </lineage>
</organism>
<dbReference type="EMBL" id="CAICTM010001195">
    <property type="protein sequence ID" value="CAB9521465.1"/>
    <property type="molecule type" value="Genomic_DNA"/>
</dbReference>
<sequence>MAAAGAAAAAEMERAAAEATKIVSSLLYLGDSVDVNTDSSLRSWHRSNLSFGEAYALLWQQDDQGGRISHSEDSNARLMAAHLIDLLFAGRVKLYWGFKTSLLKGQYGKLRLMISSTNGVEVAATTKLLQHLGGYQDERRASGKNPISLNDFILLHIGDANFEKRKGIGYELEKETFGELISRGILTEEKKKSWVFFQKTVYPTSDPTPEAMLVQDLRAVLKGDMPSTPQLEILLKLISRTTKVFTAEEEAADKELQKRRKAFKHDDAFTLVEQERQPVEGRVTGYNTSPFSATQELSVRLVVDQAELC</sequence>
<keyword evidence="7" id="KW-1185">Reference proteome</keyword>